<dbReference type="InterPro" id="IPR052159">
    <property type="entry name" value="Competence_DNA_uptake"/>
</dbReference>
<proteinExistence type="predicted"/>
<sequence>MSEASVTIRMYNPGFGDCFLVTVAEGDRVWRMLLDCGVHSHGRAPVAGGTRSIGEVVAAVIAHLVEESPDGRPRLDVVAASHRHADHVSGFADDAWAEVEVGEVWVPFVEDDRDDDANAIRHGLVESAVALERLIGLAADGRSLDSRPRLALAMDFAVNSGPNLEAAARLVDGGFRGGAERHVVRFLPDRRAERNRIELGTGDAVVHVLGPSRDPAFLKRMDPPPAVRWLRDAADEQDPGDERRDLFDPMYAVARDETRERVPVQLIRSRDAMRLGRLALDEEALLRAASVLERSVNNTSLFFVLEVRGARFVFVGDSQHGAWEHVLGDEHASALVLGADFIKVGHHGSHNSTPKPVAERLVREGGVAMVPVGTVERWKHAIPEGRILEALHDSGAHVIRADDPGSGADGDLEIEVGPDELWSEVRFRVG</sequence>
<reference evidence="2" key="1">
    <citation type="journal article" date="2019" name="Int. J. Syst. Evol. Microbiol.">
        <title>The Global Catalogue of Microorganisms (GCM) 10K type strain sequencing project: providing services to taxonomists for standard genome sequencing and annotation.</title>
        <authorList>
            <consortium name="The Broad Institute Genomics Platform"/>
            <consortium name="The Broad Institute Genome Sequencing Center for Infectious Disease"/>
            <person name="Wu L."/>
            <person name="Ma J."/>
        </authorList>
    </citation>
    <scope>NUCLEOTIDE SEQUENCE [LARGE SCALE GENOMIC DNA]</scope>
    <source>
        <strain evidence="2">NBRC 109019</strain>
    </source>
</reference>
<dbReference type="Gene3D" id="3.60.15.10">
    <property type="entry name" value="Ribonuclease Z/Hydroxyacylglutathione hydrolase-like"/>
    <property type="match status" value="1"/>
</dbReference>
<evidence type="ECO:0008006" key="3">
    <source>
        <dbReference type="Google" id="ProtNLM"/>
    </source>
</evidence>
<dbReference type="InterPro" id="IPR036866">
    <property type="entry name" value="RibonucZ/Hydroxyglut_hydro"/>
</dbReference>
<name>A0ABM8H044_9MICO</name>
<gene>
    <name evidence="1" type="ORF">GCM10025870_12010</name>
</gene>
<keyword evidence="2" id="KW-1185">Reference proteome</keyword>
<dbReference type="EMBL" id="AP027734">
    <property type="protein sequence ID" value="BDZ54128.1"/>
    <property type="molecule type" value="Genomic_DNA"/>
</dbReference>
<dbReference type="PANTHER" id="PTHR30619">
    <property type="entry name" value="DNA INTERNALIZATION/COMPETENCE PROTEIN COMEC/REC2"/>
    <property type="match status" value="1"/>
</dbReference>
<protein>
    <recommendedName>
        <fullName evidence="3">MBL fold metallo-hydrolase</fullName>
    </recommendedName>
</protein>
<evidence type="ECO:0000313" key="2">
    <source>
        <dbReference type="Proteomes" id="UP001321477"/>
    </source>
</evidence>
<dbReference type="PANTHER" id="PTHR30619:SF1">
    <property type="entry name" value="RECOMBINATION PROTEIN 2"/>
    <property type="match status" value="1"/>
</dbReference>
<organism evidence="1 2">
    <name type="scientific">Agromyces marinus</name>
    <dbReference type="NCBI Taxonomy" id="1389020"/>
    <lineage>
        <taxon>Bacteria</taxon>
        <taxon>Bacillati</taxon>
        <taxon>Actinomycetota</taxon>
        <taxon>Actinomycetes</taxon>
        <taxon>Micrococcales</taxon>
        <taxon>Microbacteriaceae</taxon>
        <taxon>Agromyces</taxon>
    </lineage>
</organism>
<accession>A0ABM8H044</accession>
<evidence type="ECO:0000313" key="1">
    <source>
        <dbReference type="EMBL" id="BDZ54128.1"/>
    </source>
</evidence>
<dbReference type="SUPFAM" id="SSF56281">
    <property type="entry name" value="Metallo-hydrolase/oxidoreductase"/>
    <property type="match status" value="2"/>
</dbReference>
<dbReference type="Proteomes" id="UP001321477">
    <property type="component" value="Chromosome"/>
</dbReference>
<dbReference type="RefSeq" id="WP_234660922.1">
    <property type="nucleotide sequence ID" value="NZ_AP027734.1"/>
</dbReference>